<keyword evidence="7 10" id="KW-0784">Thiamine biosynthesis</keyword>
<dbReference type="Pfam" id="PF13292">
    <property type="entry name" value="DXP_synthase_N"/>
    <property type="match status" value="1"/>
</dbReference>
<dbReference type="Pfam" id="PF02779">
    <property type="entry name" value="Transket_pyr"/>
    <property type="match status" value="1"/>
</dbReference>
<dbReference type="SUPFAM" id="SSF52922">
    <property type="entry name" value="TK C-terminal domain-like"/>
    <property type="match status" value="1"/>
</dbReference>
<keyword evidence="13" id="KW-1185">Reference proteome</keyword>
<evidence type="ECO:0000256" key="1">
    <source>
        <dbReference type="ARBA" id="ARBA00004980"/>
    </source>
</evidence>
<evidence type="ECO:0000256" key="3">
    <source>
        <dbReference type="ARBA" id="ARBA00011738"/>
    </source>
</evidence>
<keyword evidence="8 10" id="KW-0786">Thiamine pyrophosphate</keyword>
<dbReference type="PROSITE" id="PS00801">
    <property type="entry name" value="TRANSKETOLASE_1"/>
    <property type="match status" value="1"/>
</dbReference>
<dbReference type="InterPro" id="IPR020826">
    <property type="entry name" value="Transketolase_BS"/>
</dbReference>
<sequence length="655" mass="69494">MSENVRGKVEGDAQKTMGTLSGLASPADLKALSVEQLEELAEEIRQLLVQKVSATGGHLGPNLGVVELTIALHKIFDSPEDPIIFDTSHQSYVHKILTGRGGKFDTLRQKDGISGYTARGESEHDWTESSHASASLSYADGLAKGFQLTGRKDRNVIAVVGDGALTGGMCWEALNNIASGKDRNVVVVVNDNGRSYSPTIGGFADNLARLRMERSYDEIMEHGKKTLKSMGWVGERAFEALAAVKEGVKSQLIPTEMFAELGMKYVGPVKGHDVKSLLHALAYAKNYDGPIIVHAVTEKGHGYAPAVNDVADQMHATGIIDPVTGLALSKSKPDWTSVFTSEVLAAAEDRDDIVAITAAMAGPTGLAAFADQYPARFFDVGIAEQHAVTSAAGLALAGMHPVVAIYSTFLNRAFDQLLMDVALLNLPVTLVLDRSGVTGPDGASHNGVWDMALTSIVPGIRIAAPRDGAQLSELFREALDVSDGPTVVRYPKGALPQEHQELMRLEDGVDILHYSDTDSSLLDVLIIAVGSFASLALSATPRLEEHGLNITVVDPRWITPVQASLIGLADDHDLVVVLEDGVIRGGVGSLIAEALSAAEVDTPLRRLGFPSVFPGHATRAELLTEVGLDPDGVVSSITGWLDGLMVDDVVDGAEG</sequence>
<dbReference type="CDD" id="cd07033">
    <property type="entry name" value="TPP_PYR_DXS_TK_like"/>
    <property type="match status" value="1"/>
</dbReference>
<feature type="binding site" evidence="10">
    <location>
        <position position="192"/>
    </location>
    <ligand>
        <name>thiamine diphosphate</name>
        <dbReference type="ChEBI" id="CHEBI:58937"/>
    </ligand>
</feature>
<dbReference type="Proteomes" id="UP000031928">
    <property type="component" value="Chromosome"/>
</dbReference>
<dbReference type="PROSITE" id="PS00802">
    <property type="entry name" value="TRANSKETOLASE_2"/>
    <property type="match status" value="1"/>
</dbReference>
<evidence type="ECO:0000256" key="2">
    <source>
        <dbReference type="ARBA" id="ARBA00011081"/>
    </source>
</evidence>
<keyword evidence="4 10" id="KW-0808">Transferase</keyword>
<dbReference type="EMBL" id="CP007790">
    <property type="protein sequence ID" value="AJK69033.1"/>
    <property type="molecule type" value="Genomic_DNA"/>
</dbReference>
<dbReference type="HAMAP" id="MF_00315">
    <property type="entry name" value="DXP_synth"/>
    <property type="match status" value="1"/>
</dbReference>
<dbReference type="SMART" id="SM00861">
    <property type="entry name" value="Transket_pyr"/>
    <property type="match status" value="1"/>
</dbReference>
<comment type="similarity">
    <text evidence="2 10">Belongs to the transketolase family. DXPS subfamily.</text>
</comment>
<evidence type="ECO:0000256" key="7">
    <source>
        <dbReference type="ARBA" id="ARBA00022977"/>
    </source>
</evidence>
<dbReference type="InterPro" id="IPR033248">
    <property type="entry name" value="Transketolase_C"/>
</dbReference>
<organism evidence="12 13">
    <name type="scientific">Corynebacterium marinum DSM 44953</name>
    <dbReference type="NCBI Taxonomy" id="1224162"/>
    <lineage>
        <taxon>Bacteria</taxon>
        <taxon>Bacillati</taxon>
        <taxon>Actinomycetota</taxon>
        <taxon>Actinomycetes</taxon>
        <taxon>Mycobacteriales</taxon>
        <taxon>Corynebacteriaceae</taxon>
        <taxon>Corynebacterium</taxon>
    </lineage>
</organism>
<dbReference type="PANTHER" id="PTHR43322:SF5">
    <property type="entry name" value="1-DEOXY-D-XYLULOSE-5-PHOSPHATE SYNTHASE, CHLOROPLASTIC"/>
    <property type="match status" value="1"/>
</dbReference>
<dbReference type="InterPro" id="IPR029061">
    <property type="entry name" value="THDP-binding"/>
</dbReference>
<comment type="cofactor">
    <cofactor evidence="10">
        <name>thiamine diphosphate</name>
        <dbReference type="ChEBI" id="CHEBI:58937"/>
    </cofactor>
    <text evidence="10">Binds 1 thiamine pyrophosphate per subunit.</text>
</comment>
<dbReference type="InterPro" id="IPR005477">
    <property type="entry name" value="Dxylulose-5-P_synthase"/>
</dbReference>
<dbReference type="EC" id="2.2.1.7" evidence="10"/>
<feature type="domain" description="Transketolase-like pyrimidine-binding" evidence="11">
    <location>
        <begin position="333"/>
        <end position="497"/>
    </location>
</feature>
<keyword evidence="5 10" id="KW-0479">Metal-binding</keyword>
<dbReference type="PANTHER" id="PTHR43322">
    <property type="entry name" value="1-D-DEOXYXYLULOSE 5-PHOSPHATE SYNTHASE-RELATED"/>
    <property type="match status" value="1"/>
</dbReference>
<dbReference type="HOGENOM" id="CLU_009227_1_4_11"/>
<dbReference type="SUPFAM" id="SSF52518">
    <property type="entry name" value="Thiamin diphosphate-binding fold (THDP-binding)"/>
    <property type="match status" value="2"/>
</dbReference>
<dbReference type="InterPro" id="IPR005475">
    <property type="entry name" value="Transketolase-like_Pyr-bd"/>
</dbReference>
<evidence type="ECO:0000256" key="9">
    <source>
        <dbReference type="ARBA" id="ARBA00023229"/>
    </source>
</evidence>
<comment type="pathway">
    <text evidence="1 10">Metabolic intermediate biosynthesis; 1-deoxy-D-xylulose 5-phosphate biosynthesis; 1-deoxy-D-xylulose 5-phosphate from D-glyceraldehyde 3-phosphate and pyruvate: step 1/1.</text>
</comment>
<gene>
    <name evidence="10 12" type="primary">dxs</name>
    <name evidence="12" type="ORF">B840_07175</name>
</gene>
<dbReference type="GO" id="GO:0000287">
    <property type="term" value="F:magnesium ion binding"/>
    <property type="evidence" value="ECO:0007669"/>
    <property type="project" value="UniProtKB-UniRule"/>
</dbReference>
<comment type="catalytic activity">
    <reaction evidence="10">
        <text>D-glyceraldehyde 3-phosphate + pyruvate + H(+) = 1-deoxy-D-xylulose 5-phosphate + CO2</text>
        <dbReference type="Rhea" id="RHEA:12605"/>
        <dbReference type="ChEBI" id="CHEBI:15361"/>
        <dbReference type="ChEBI" id="CHEBI:15378"/>
        <dbReference type="ChEBI" id="CHEBI:16526"/>
        <dbReference type="ChEBI" id="CHEBI:57792"/>
        <dbReference type="ChEBI" id="CHEBI:59776"/>
        <dbReference type="EC" id="2.2.1.7"/>
    </reaction>
</comment>
<dbReference type="GO" id="GO:0016114">
    <property type="term" value="P:terpenoid biosynthetic process"/>
    <property type="evidence" value="ECO:0007669"/>
    <property type="project" value="UniProtKB-UniRule"/>
</dbReference>
<accession>A0A0B6TM63</accession>
<feature type="binding site" evidence="10">
    <location>
        <position position="303"/>
    </location>
    <ligand>
        <name>thiamine diphosphate</name>
        <dbReference type="ChEBI" id="CHEBI:58937"/>
    </ligand>
</feature>
<evidence type="ECO:0000256" key="4">
    <source>
        <dbReference type="ARBA" id="ARBA00022679"/>
    </source>
</evidence>
<name>A0A0B6TM63_9CORY</name>
<dbReference type="Gene3D" id="3.40.50.970">
    <property type="match status" value="2"/>
</dbReference>
<evidence type="ECO:0000256" key="8">
    <source>
        <dbReference type="ARBA" id="ARBA00023052"/>
    </source>
</evidence>
<dbReference type="GO" id="GO:0030976">
    <property type="term" value="F:thiamine pyrophosphate binding"/>
    <property type="evidence" value="ECO:0007669"/>
    <property type="project" value="UniProtKB-UniRule"/>
</dbReference>
<dbReference type="NCBIfam" id="NF003933">
    <property type="entry name" value="PRK05444.2-2"/>
    <property type="match status" value="1"/>
</dbReference>
<feature type="binding site" evidence="10">
    <location>
        <position position="192"/>
    </location>
    <ligand>
        <name>Mg(2+)</name>
        <dbReference type="ChEBI" id="CHEBI:18420"/>
    </ligand>
</feature>
<dbReference type="InterPro" id="IPR009014">
    <property type="entry name" value="Transketo_C/PFOR_II"/>
</dbReference>
<comment type="subunit">
    <text evidence="3 10">Homodimer.</text>
</comment>
<proteinExistence type="inferred from homology"/>
<evidence type="ECO:0000256" key="10">
    <source>
        <dbReference type="HAMAP-Rule" id="MF_00315"/>
    </source>
</evidence>
<feature type="binding site" evidence="10">
    <location>
        <position position="162"/>
    </location>
    <ligand>
        <name>Mg(2+)</name>
        <dbReference type="ChEBI" id="CHEBI:18420"/>
    </ligand>
</feature>
<dbReference type="Gene3D" id="3.40.50.920">
    <property type="match status" value="1"/>
</dbReference>
<dbReference type="KEGG" id="cmq:B840_07175"/>
<dbReference type="NCBIfam" id="TIGR00204">
    <property type="entry name" value="dxs"/>
    <property type="match status" value="1"/>
</dbReference>
<dbReference type="GO" id="GO:0019288">
    <property type="term" value="P:isopentenyl diphosphate biosynthetic process, methylerythritol 4-phosphate pathway"/>
    <property type="evidence" value="ECO:0007669"/>
    <property type="project" value="TreeGrafter"/>
</dbReference>
<evidence type="ECO:0000256" key="5">
    <source>
        <dbReference type="ARBA" id="ARBA00022723"/>
    </source>
</evidence>
<dbReference type="InterPro" id="IPR049557">
    <property type="entry name" value="Transketolase_CS"/>
</dbReference>
<protein>
    <recommendedName>
        <fullName evidence="10">1-deoxy-D-xylulose-5-phosphate synthase</fullName>
        <ecNumber evidence="10">2.2.1.7</ecNumber>
    </recommendedName>
    <alternativeName>
        <fullName evidence="10">1-deoxyxylulose-5-phosphate synthase</fullName>
        <shortName evidence="10">DXP synthase</shortName>
        <shortName evidence="10">DXPS</shortName>
    </alternativeName>
</protein>
<dbReference type="Pfam" id="PF02780">
    <property type="entry name" value="Transketolase_C"/>
    <property type="match status" value="1"/>
</dbReference>
<dbReference type="GO" id="GO:0005829">
    <property type="term" value="C:cytosol"/>
    <property type="evidence" value="ECO:0007669"/>
    <property type="project" value="TreeGrafter"/>
</dbReference>
<dbReference type="AlphaFoldDB" id="A0A0B6TM63"/>
<comment type="cofactor">
    <cofactor evidence="10">
        <name>Mg(2+)</name>
        <dbReference type="ChEBI" id="CHEBI:18420"/>
    </cofactor>
    <text evidence="10">Binds 1 Mg(2+) ion per subunit.</text>
</comment>
<evidence type="ECO:0000313" key="13">
    <source>
        <dbReference type="Proteomes" id="UP000031928"/>
    </source>
</evidence>
<feature type="binding site" evidence="10">
    <location>
        <begin position="130"/>
        <end position="132"/>
    </location>
    <ligand>
        <name>thiamine diphosphate</name>
        <dbReference type="ChEBI" id="CHEBI:58937"/>
    </ligand>
</feature>
<keyword evidence="6 10" id="KW-0460">Magnesium</keyword>
<evidence type="ECO:0000256" key="6">
    <source>
        <dbReference type="ARBA" id="ARBA00022842"/>
    </source>
</evidence>
<keyword evidence="9 10" id="KW-0414">Isoprene biosynthesis</keyword>
<evidence type="ECO:0000313" key="12">
    <source>
        <dbReference type="EMBL" id="AJK69033.1"/>
    </source>
</evidence>
<dbReference type="STRING" id="1224162.B840_07175"/>
<dbReference type="CDD" id="cd02007">
    <property type="entry name" value="TPP_DXS"/>
    <property type="match status" value="1"/>
</dbReference>
<dbReference type="FunFam" id="3.40.50.970:FF:000005">
    <property type="entry name" value="1-deoxy-D-xylulose-5-phosphate synthase"/>
    <property type="match status" value="1"/>
</dbReference>
<dbReference type="GO" id="GO:0009228">
    <property type="term" value="P:thiamine biosynthetic process"/>
    <property type="evidence" value="ECO:0007669"/>
    <property type="project" value="UniProtKB-UniRule"/>
</dbReference>
<evidence type="ECO:0000259" key="11">
    <source>
        <dbReference type="SMART" id="SM00861"/>
    </source>
</evidence>
<feature type="binding site" evidence="10">
    <location>
        <begin position="163"/>
        <end position="164"/>
    </location>
    <ligand>
        <name>thiamine diphosphate</name>
        <dbReference type="ChEBI" id="CHEBI:58937"/>
    </ligand>
</feature>
<feature type="binding site" evidence="10">
    <location>
        <position position="384"/>
    </location>
    <ligand>
        <name>thiamine diphosphate</name>
        <dbReference type="ChEBI" id="CHEBI:58937"/>
    </ligand>
</feature>
<dbReference type="GO" id="GO:0008661">
    <property type="term" value="F:1-deoxy-D-xylulose-5-phosphate synthase activity"/>
    <property type="evidence" value="ECO:0007669"/>
    <property type="project" value="UniProtKB-UniRule"/>
</dbReference>
<comment type="function">
    <text evidence="10">Catalyzes the acyloin condensation reaction between C atoms 2 and 3 of pyruvate and glyceraldehyde 3-phosphate to yield 1-deoxy-D-xylulose-5-phosphate (DXP).</text>
</comment>
<feature type="binding site" evidence="10">
    <location>
        <position position="89"/>
    </location>
    <ligand>
        <name>thiamine diphosphate</name>
        <dbReference type="ChEBI" id="CHEBI:58937"/>
    </ligand>
</feature>
<dbReference type="UniPathway" id="UPA00064">
    <property type="reaction ID" value="UER00091"/>
</dbReference>
<reference evidence="12 13" key="1">
    <citation type="submission" date="2014-05" db="EMBL/GenBank/DDBJ databases">
        <title>Complete genome sequence of Corynebacterium marinum DSM 44953.</title>
        <authorList>
            <person name="Schaffert L."/>
            <person name="Albersmeier A."/>
            <person name="Kalinowski J."/>
            <person name="Ruckert C."/>
        </authorList>
    </citation>
    <scope>NUCLEOTIDE SEQUENCE [LARGE SCALE GENOMIC DNA]</scope>
    <source>
        <strain evidence="12 13">DSM 44953</strain>
    </source>
</reference>